<proteinExistence type="predicted"/>
<keyword evidence="1" id="KW-0456">Lyase</keyword>
<organism evidence="1 2">
    <name type="scientific">Neptunomonas concharum</name>
    <dbReference type="NCBI Taxonomy" id="1031538"/>
    <lineage>
        <taxon>Bacteria</taxon>
        <taxon>Pseudomonadati</taxon>
        <taxon>Pseudomonadota</taxon>
        <taxon>Gammaproteobacteria</taxon>
        <taxon>Oceanospirillales</taxon>
        <taxon>Oceanospirillaceae</taxon>
        <taxon>Neptunomonas</taxon>
    </lineage>
</organism>
<accession>A0A5P1RFH2</accession>
<reference evidence="1 2" key="1">
    <citation type="journal article" date="2019" name="Biochem. Eng. J.">
        <title>Metabolic engineering of the marine bacteria Neptunomonas concharum for the production of acetoin and meso-2,3-butanediol from acetate.</title>
        <authorList>
            <person name="Li W."/>
            <person name="Pu N."/>
            <person name="Liu C.-X."/>
            <person name="Yuan Q.-P."/>
            <person name="Li Z.-J."/>
        </authorList>
    </citation>
    <scope>NUCLEOTIDE SEQUENCE [LARGE SCALE GENOMIC DNA]</scope>
    <source>
        <strain evidence="1 2">JCM17730</strain>
    </source>
</reference>
<dbReference type="Proteomes" id="UP000324760">
    <property type="component" value="Chromosome"/>
</dbReference>
<sequence length="135" mass="14815">MAKAPAKTLIALSDSLVKTHPFETIRAPEIGLTQVQARMGGTGKPFNLGDTPLTRCVVRTPDGIYGYSYIAGRNKAHALRAAELDALLQLEAYHAQITEAVLIPLKAEQDAHRQQKITQTSKTRVDFFTLVRGED</sequence>
<dbReference type="GO" id="GO:0019634">
    <property type="term" value="P:organic phosphonate metabolic process"/>
    <property type="evidence" value="ECO:0007669"/>
    <property type="project" value="InterPro"/>
</dbReference>
<protein>
    <submittedName>
        <fullName evidence="1">Phosphonate C-P lyase system protein PhnG</fullName>
    </submittedName>
</protein>
<dbReference type="InterPro" id="IPR009609">
    <property type="entry name" value="Phosphonate_metab_PhnG"/>
</dbReference>
<dbReference type="Pfam" id="PF06754">
    <property type="entry name" value="PhnG"/>
    <property type="match status" value="1"/>
</dbReference>
<evidence type="ECO:0000313" key="1">
    <source>
        <dbReference type="EMBL" id="QEQ98404.1"/>
    </source>
</evidence>
<keyword evidence="2" id="KW-1185">Reference proteome</keyword>
<dbReference type="GO" id="GO:0016829">
    <property type="term" value="F:lyase activity"/>
    <property type="evidence" value="ECO:0007669"/>
    <property type="project" value="UniProtKB-KW"/>
</dbReference>
<dbReference type="OrthoDB" id="530475at2"/>
<name>A0A5P1RFH2_9GAMM</name>
<dbReference type="KEGG" id="ncu:F0U83_10255"/>
<dbReference type="NCBIfam" id="TIGR03293">
    <property type="entry name" value="PhnG_redo"/>
    <property type="match status" value="1"/>
</dbReference>
<evidence type="ECO:0000313" key="2">
    <source>
        <dbReference type="Proteomes" id="UP000324760"/>
    </source>
</evidence>
<dbReference type="AlphaFoldDB" id="A0A5P1RFH2"/>
<gene>
    <name evidence="1" type="primary">phnG</name>
    <name evidence="1" type="ORF">F0U83_10255</name>
</gene>
<dbReference type="GO" id="GO:0015716">
    <property type="term" value="P:organic phosphonate transport"/>
    <property type="evidence" value="ECO:0007669"/>
    <property type="project" value="InterPro"/>
</dbReference>
<dbReference type="EMBL" id="CP043869">
    <property type="protein sequence ID" value="QEQ98404.1"/>
    <property type="molecule type" value="Genomic_DNA"/>
</dbReference>